<evidence type="ECO:0000313" key="2">
    <source>
        <dbReference type="EMBL" id="MCH6265110.1"/>
    </source>
</evidence>
<dbReference type="EMBL" id="JAGYPE020000007">
    <property type="protein sequence ID" value="MCH6265110.1"/>
    <property type="molecule type" value="Genomic_DNA"/>
</dbReference>
<accession>A0A942YDF3</accession>
<reference evidence="1" key="1">
    <citation type="submission" date="2021-05" db="EMBL/GenBank/DDBJ databases">
        <title>Novel Bacillus species.</title>
        <authorList>
            <person name="Liu G."/>
        </authorList>
    </citation>
    <scope>NUCLEOTIDE SEQUENCE</scope>
    <source>
        <strain evidence="1 3">FJAT-50051</strain>
    </source>
</reference>
<evidence type="ECO:0000313" key="1">
    <source>
        <dbReference type="EMBL" id="MBS4187897.1"/>
    </source>
</evidence>
<organism evidence="1">
    <name type="scientific">Neobacillus citreus</name>
    <dbReference type="NCBI Taxonomy" id="2833578"/>
    <lineage>
        <taxon>Bacteria</taxon>
        <taxon>Bacillati</taxon>
        <taxon>Bacillota</taxon>
        <taxon>Bacilli</taxon>
        <taxon>Bacillales</taxon>
        <taxon>Bacillaceae</taxon>
        <taxon>Neobacillus</taxon>
    </lineage>
</organism>
<gene>
    <name evidence="2" type="ORF">KHB02_006170</name>
    <name evidence="1" type="ORF">KHB02_41700</name>
</gene>
<dbReference type="AlphaFoldDB" id="A0A942YDF3"/>
<name>A0A942YDF3_9BACI</name>
<sequence>MKISESSLKRNKYIREVKESKIHNDWYVCTWTKLIEDEKGKKFTIEIIEYDIGKLGKFGFPKYSFEGSFFRNDYKESFTVSYRGESETLKDIEKFYEEIWLKMSCQYDYED</sequence>
<protein>
    <submittedName>
        <fullName evidence="1">Uncharacterized protein</fullName>
    </submittedName>
</protein>
<comment type="caution">
    <text evidence="1">The sequence shown here is derived from an EMBL/GenBank/DDBJ whole genome shotgun (WGS) entry which is preliminary data.</text>
</comment>
<keyword evidence="3" id="KW-1185">Reference proteome</keyword>
<evidence type="ECO:0000313" key="3">
    <source>
        <dbReference type="Proteomes" id="UP000677265"/>
    </source>
</evidence>
<proteinExistence type="predicted"/>
<dbReference type="Proteomes" id="UP000677265">
    <property type="component" value="Unassembled WGS sequence"/>
</dbReference>
<dbReference type="EMBL" id="JAGYPE010000009">
    <property type="protein sequence ID" value="MBS4187897.1"/>
    <property type="molecule type" value="Genomic_DNA"/>
</dbReference>
<dbReference type="RefSeq" id="WP_213147707.1">
    <property type="nucleotide sequence ID" value="NZ_JAGYPE020000007.1"/>
</dbReference>